<feature type="domain" description="Thyroglobulin type-1" evidence="30">
    <location>
        <begin position="1083"/>
        <end position="1151"/>
    </location>
</feature>
<feature type="disulfide bond" evidence="20">
    <location>
        <begin position="2675"/>
        <end position="2684"/>
    </location>
</feature>
<gene>
    <name evidence="31" type="primary">HSPG2</name>
    <name evidence="31" type="ORF">BLAG_LOCUS4452</name>
</gene>
<evidence type="ECO:0000256" key="7">
    <source>
        <dbReference type="ARBA" id="ARBA00022729"/>
    </source>
</evidence>
<feature type="disulfide bond" evidence="21">
    <location>
        <begin position="1038"/>
        <end position="1045"/>
    </location>
</feature>
<dbReference type="GO" id="GO:0043025">
    <property type="term" value="C:neuronal cell body"/>
    <property type="evidence" value="ECO:0007669"/>
    <property type="project" value="TreeGrafter"/>
</dbReference>
<comment type="subcellular location">
    <subcellularLocation>
        <location evidence="1">Cell membrane</location>
    </subcellularLocation>
    <subcellularLocation>
        <location evidence="2">Secreted</location>
        <location evidence="2">Extracellular space</location>
        <location evidence="2">Extracellular matrix</location>
        <location evidence="2">Basement membrane</location>
    </subcellularLocation>
</comment>
<keyword evidence="16" id="KW-0393">Immunoglobulin domain</keyword>
<dbReference type="PROSITE" id="PS00484">
    <property type="entry name" value="THYROGLOBULIN_1_1"/>
    <property type="match status" value="5"/>
</dbReference>
<feature type="disulfide bond" evidence="19">
    <location>
        <begin position="1451"/>
        <end position="1466"/>
    </location>
</feature>
<feature type="domain" description="Laminin G" evidence="25">
    <location>
        <begin position="4403"/>
        <end position="4584"/>
    </location>
</feature>
<feature type="domain" description="Ig-like" evidence="28">
    <location>
        <begin position="3346"/>
        <end position="3436"/>
    </location>
</feature>
<dbReference type="PROSITE" id="PS50068">
    <property type="entry name" value="LDLRA_2"/>
    <property type="match status" value="4"/>
</dbReference>
<dbReference type="CDD" id="cd00055">
    <property type="entry name" value="EGF_Lam"/>
    <property type="match status" value="9"/>
</dbReference>
<evidence type="ECO:0000256" key="21">
    <source>
        <dbReference type="PROSITE-ProRule" id="PRU00500"/>
    </source>
</evidence>
<dbReference type="InterPro" id="IPR007110">
    <property type="entry name" value="Ig-like_dom"/>
</dbReference>
<evidence type="ECO:0000256" key="2">
    <source>
        <dbReference type="ARBA" id="ARBA00004302"/>
    </source>
</evidence>
<feature type="domain" description="EGF-like" evidence="26">
    <location>
        <begin position="4062"/>
        <end position="4100"/>
    </location>
</feature>
<feature type="domain" description="Ig-like" evidence="28">
    <location>
        <begin position="3533"/>
        <end position="3617"/>
    </location>
</feature>
<feature type="domain" description="Laminin IV type A" evidence="29">
    <location>
        <begin position="1609"/>
        <end position="1790"/>
    </location>
</feature>
<evidence type="ECO:0000256" key="5">
    <source>
        <dbReference type="ARBA" id="ARBA00022530"/>
    </source>
</evidence>
<feature type="disulfide bond" evidence="20">
    <location>
        <begin position="1908"/>
        <end position="1917"/>
    </location>
</feature>
<feature type="domain" description="Laminin EGF-like" evidence="27">
    <location>
        <begin position="2255"/>
        <end position="2303"/>
    </location>
</feature>
<feature type="region of interest" description="Disordered" evidence="22">
    <location>
        <begin position="344"/>
        <end position="455"/>
    </location>
</feature>
<dbReference type="Proteomes" id="UP000838412">
    <property type="component" value="Chromosome 11"/>
</dbReference>
<evidence type="ECO:0000256" key="6">
    <source>
        <dbReference type="ARBA" id="ARBA00022536"/>
    </source>
</evidence>
<keyword evidence="12" id="KW-0472">Membrane</keyword>
<dbReference type="FunFam" id="2.10.25.10:FF:000033">
    <property type="entry name" value="Laminin subunit alpha 2"/>
    <property type="match status" value="1"/>
</dbReference>
<protein>
    <submittedName>
        <fullName evidence="31">HSPG2 protein</fullName>
    </submittedName>
</protein>
<feature type="region of interest" description="Disordered" evidence="22">
    <location>
        <begin position="232"/>
        <end position="332"/>
    </location>
</feature>
<dbReference type="InterPro" id="IPR003599">
    <property type="entry name" value="Ig_sub"/>
</dbReference>
<feature type="domain" description="Laminin EGF-like" evidence="27">
    <location>
        <begin position="2304"/>
        <end position="2361"/>
    </location>
</feature>
<dbReference type="PROSITE" id="PS50835">
    <property type="entry name" value="IG_LIKE"/>
    <property type="match status" value="13"/>
</dbReference>
<feature type="disulfide bond" evidence="21">
    <location>
        <begin position="884"/>
        <end position="891"/>
    </location>
</feature>
<evidence type="ECO:0000259" key="28">
    <source>
        <dbReference type="PROSITE" id="PS50835"/>
    </source>
</evidence>
<dbReference type="InterPro" id="IPR001881">
    <property type="entry name" value="EGF-like_Ca-bd_dom"/>
</dbReference>
<dbReference type="InterPro" id="IPR036857">
    <property type="entry name" value="Thyroglobulin_1_sf"/>
</dbReference>
<feature type="disulfide bond" evidence="17">
    <location>
        <begin position="4347"/>
        <end position="4356"/>
    </location>
</feature>
<dbReference type="CDD" id="cd00110">
    <property type="entry name" value="LamG"/>
    <property type="match status" value="3"/>
</dbReference>
<feature type="disulfide bond" evidence="19">
    <location>
        <begin position="1407"/>
        <end position="1422"/>
    </location>
</feature>
<dbReference type="PRINTS" id="PR00261">
    <property type="entry name" value="LDLRECEPTOR"/>
</dbReference>
<dbReference type="InterPro" id="IPR013098">
    <property type="entry name" value="Ig_I-set"/>
</dbReference>
<feature type="domain" description="SEA" evidence="24">
    <location>
        <begin position="459"/>
        <end position="570"/>
    </location>
</feature>
<keyword evidence="15 20" id="KW-0424">Laminin EGF-like domain</keyword>
<feature type="domain" description="Thyroglobulin type-1" evidence="30">
    <location>
        <begin position="775"/>
        <end position="841"/>
    </location>
</feature>
<dbReference type="OrthoDB" id="10055367at2759"/>
<feature type="disulfide bond" evidence="21">
    <location>
        <begin position="961"/>
        <end position="968"/>
    </location>
</feature>
<dbReference type="Pfam" id="PF07679">
    <property type="entry name" value="I-set"/>
    <property type="match status" value="5"/>
</dbReference>
<feature type="domain" description="Ig-like" evidence="28">
    <location>
        <begin position="3066"/>
        <end position="3150"/>
    </location>
</feature>
<dbReference type="Gene3D" id="4.10.400.10">
    <property type="entry name" value="Low-density Lipoprotein Receptor"/>
    <property type="match status" value="4"/>
</dbReference>
<feature type="disulfide bond" evidence="20">
    <location>
        <begin position="2332"/>
        <end position="2341"/>
    </location>
</feature>
<dbReference type="SMART" id="SM00409">
    <property type="entry name" value="IG"/>
    <property type="match status" value="13"/>
</dbReference>
<feature type="domain" description="Thyroglobulin type-1" evidence="30">
    <location>
        <begin position="1162"/>
        <end position="1228"/>
    </location>
</feature>
<feature type="disulfide bond" evidence="21">
    <location>
        <begin position="652"/>
        <end position="659"/>
    </location>
</feature>
<dbReference type="SMART" id="SM00282">
    <property type="entry name" value="LamG"/>
    <property type="match status" value="3"/>
</dbReference>
<dbReference type="Pfam" id="PF00054">
    <property type="entry name" value="Laminin_G_1"/>
    <property type="match status" value="1"/>
</dbReference>
<dbReference type="InterPro" id="IPR023415">
    <property type="entry name" value="LDLR_class-A_CS"/>
</dbReference>
<feature type="disulfide bond" evidence="19">
    <location>
        <begin position="1388"/>
        <end position="1400"/>
    </location>
</feature>
<feature type="domain" description="Thyroglobulin type-1" evidence="30">
    <location>
        <begin position="620"/>
        <end position="686"/>
    </location>
</feature>
<feature type="disulfide bond" evidence="17">
    <location>
        <begin position="4130"/>
        <end position="4139"/>
    </location>
</feature>
<dbReference type="FunFam" id="2.10.25.10:FF:000472">
    <property type="entry name" value="Uncharacterized protein, isoform A"/>
    <property type="match status" value="1"/>
</dbReference>
<feature type="disulfide bond" evidence="19">
    <location>
        <begin position="602"/>
        <end position="617"/>
    </location>
</feature>
<dbReference type="InterPro" id="IPR036179">
    <property type="entry name" value="Ig-like_dom_sf"/>
</dbReference>
<dbReference type="FunFam" id="2.60.40.10:FF:000005">
    <property type="entry name" value="Neuronal cell adhesion molecule"/>
    <property type="match status" value="1"/>
</dbReference>
<keyword evidence="7 23" id="KW-0732">Signal</keyword>
<evidence type="ECO:0000259" key="27">
    <source>
        <dbReference type="PROSITE" id="PS50027"/>
    </source>
</evidence>
<evidence type="ECO:0000256" key="3">
    <source>
        <dbReference type="ARBA" id="ARBA00022475"/>
    </source>
</evidence>
<dbReference type="InterPro" id="IPR000716">
    <property type="entry name" value="Thyroglobulin_1"/>
</dbReference>
<dbReference type="Pfam" id="PF13927">
    <property type="entry name" value="Ig_3"/>
    <property type="match status" value="8"/>
</dbReference>
<evidence type="ECO:0000256" key="9">
    <source>
        <dbReference type="ARBA" id="ARBA00022869"/>
    </source>
</evidence>
<dbReference type="SMART" id="SM00408">
    <property type="entry name" value="IGc2"/>
    <property type="match status" value="13"/>
</dbReference>
<dbReference type="SMART" id="SM00192">
    <property type="entry name" value="LDLa"/>
    <property type="match status" value="4"/>
</dbReference>
<feature type="domain" description="Thyroglobulin type-1" evidence="30">
    <location>
        <begin position="852"/>
        <end position="918"/>
    </location>
</feature>
<dbReference type="SUPFAM" id="SSF57184">
    <property type="entry name" value="Growth factor receptor domain"/>
    <property type="match status" value="1"/>
</dbReference>
<dbReference type="PROSITE" id="PS50025">
    <property type="entry name" value="LAM_G_DOMAIN"/>
    <property type="match status" value="3"/>
</dbReference>
<feature type="domain" description="Ig-like" evidence="28">
    <location>
        <begin position="2976"/>
        <end position="3058"/>
    </location>
</feature>
<dbReference type="CDD" id="cd00054">
    <property type="entry name" value="EGF_CA"/>
    <property type="match status" value="4"/>
</dbReference>
<feature type="disulfide bond" evidence="20">
    <location>
        <begin position="2387"/>
        <end position="2396"/>
    </location>
</feature>
<dbReference type="SMART" id="SM00181">
    <property type="entry name" value="EGF"/>
    <property type="match status" value="11"/>
</dbReference>
<dbReference type="GO" id="GO:0030424">
    <property type="term" value="C:axon"/>
    <property type="evidence" value="ECO:0007669"/>
    <property type="project" value="TreeGrafter"/>
</dbReference>
<dbReference type="CDD" id="cd00112">
    <property type="entry name" value="LDLa"/>
    <property type="match status" value="4"/>
</dbReference>
<dbReference type="InterPro" id="IPR000742">
    <property type="entry name" value="EGF"/>
</dbReference>
<dbReference type="GO" id="GO:0050808">
    <property type="term" value="P:synapse organization"/>
    <property type="evidence" value="ECO:0007669"/>
    <property type="project" value="TreeGrafter"/>
</dbReference>
<reference evidence="31" key="1">
    <citation type="submission" date="2022-01" db="EMBL/GenBank/DDBJ databases">
        <authorList>
            <person name="Braso-Vives M."/>
        </authorList>
    </citation>
    <scope>NUCLEOTIDE SEQUENCE</scope>
</reference>
<dbReference type="InterPro" id="IPR000034">
    <property type="entry name" value="Laminin_IV"/>
</dbReference>
<feature type="disulfide bond" evidence="21">
    <location>
        <begin position="1115"/>
        <end position="1122"/>
    </location>
</feature>
<dbReference type="PROSITE" id="PS01186">
    <property type="entry name" value="EGF_2"/>
    <property type="match status" value="2"/>
</dbReference>
<evidence type="ECO:0000256" key="16">
    <source>
        <dbReference type="ARBA" id="ARBA00023319"/>
    </source>
</evidence>
<feature type="domain" description="Laminin G" evidence="25">
    <location>
        <begin position="4145"/>
        <end position="4325"/>
    </location>
</feature>
<feature type="domain" description="EGF-like" evidence="26">
    <location>
        <begin position="4359"/>
        <end position="4396"/>
    </location>
</feature>
<evidence type="ECO:0000256" key="8">
    <source>
        <dbReference type="ARBA" id="ARBA00022737"/>
    </source>
</evidence>
<dbReference type="FunFam" id="4.10.400.10:FF:000062">
    <property type="entry name" value="Terribly reduced optic lobes, isoform AI"/>
    <property type="match status" value="1"/>
</dbReference>
<evidence type="ECO:0000256" key="1">
    <source>
        <dbReference type="ARBA" id="ARBA00004236"/>
    </source>
</evidence>
<feature type="disulfide bond" evidence="20">
    <location>
        <begin position="1849"/>
        <end position="1858"/>
    </location>
</feature>
<dbReference type="SUPFAM" id="SSF57424">
    <property type="entry name" value="LDL receptor-like module"/>
    <property type="match status" value="4"/>
</dbReference>
<evidence type="ECO:0000256" key="12">
    <source>
        <dbReference type="ARBA" id="ARBA00023136"/>
    </source>
</evidence>
<feature type="compositionally biased region" description="Acidic residues" evidence="22">
    <location>
        <begin position="271"/>
        <end position="292"/>
    </location>
</feature>
<feature type="disulfide bond" evidence="17">
    <location>
        <begin position="4111"/>
        <end position="4128"/>
    </location>
</feature>
<feature type="domain" description="Ig-like" evidence="28">
    <location>
        <begin position="3620"/>
        <end position="3703"/>
    </location>
</feature>
<dbReference type="PROSITE" id="PS50027">
    <property type="entry name" value="EGF_LAM_2"/>
    <property type="match status" value="6"/>
</dbReference>
<evidence type="ECO:0000259" key="26">
    <source>
        <dbReference type="PROSITE" id="PS50026"/>
    </source>
</evidence>
<keyword evidence="32" id="KW-1185">Reference proteome</keyword>
<dbReference type="SMART" id="SM00211">
    <property type="entry name" value="TY"/>
    <property type="match status" value="9"/>
</dbReference>
<feature type="domain" description="Thyroglobulin type-1" evidence="30">
    <location>
        <begin position="929"/>
        <end position="995"/>
    </location>
</feature>
<dbReference type="Gene3D" id="2.170.300.10">
    <property type="entry name" value="Tie2 ligand-binding domain superfamily"/>
    <property type="match status" value="1"/>
</dbReference>
<evidence type="ECO:0000256" key="17">
    <source>
        <dbReference type="PROSITE-ProRule" id="PRU00076"/>
    </source>
</evidence>
<dbReference type="InterPro" id="IPR002172">
    <property type="entry name" value="LDrepeatLR_classA_rpt"/>
</dbReference>
<feature type="compositionally biased region" description="Basic and acidic residues" evidence="22">
    <location>
        <begin position="302"/>
        <end position="321"/>
    </location>
</feature>
<dbReference type="SUPFAM" id="SSF57196">
    <property type="entry name" value="EGF/Laminin"/>
    <property type="match status" value="6"/>
</dbReference>
<dbReference type="InterPro" id="IPR013106">
    <property type="entry name" value="Ig_V-set"/>
</dbReference>
<sequence>MMASCLAVVGPCRAALILLLITPILAQENNFLLTEVERRGDGKQGEEIPTDEVESPTDSRFNETERVTLRIKEVDIEDPTVRDLLDQLDLVGSTDLPQKETTDGDHEILEAPSVEKELYSSTVDSDGEEFPTKPLESPTDGKELPTDFKNTELEGKEEFPTVVHTFARAEVATEERDFTEKHMDIPVIVSEDEAATEGLEVPTDEIESPTDEFLELPTVDHRVFHPEMATEFRLYPTEGEHSEIPTEAKEMPTDEELLRVTPNRFERPTEEDLDLTTEEEEGQLETPTEEDDKFLIVVTPEKPTEQEPTTKQDTTTKRETELPTSALETVTPDKVDEVEKQLNQTEIDLTGIPDISDEEFLEVPDTETNEIDEIDISQPSNNRVPSSLDSMEFSDEPDLSESPTIHLTPVRDAPDSSDDEDYFNEEESGSGEIPPWEIPEVPSGPYPISPTYRPEPPQGLQYYRVKINFTTSIQYSEALESYRNPEHQQLSAAIQYAIDRLYFGIPGEQEATVVQYRLFGESVFVTLDLATLGNDNEVQLFNIINNAVNSGYLDFYAVDSEGFEFYPVKAGPGGGTQAPPPACEDNDFRCDTGECIPRGLVCDAIAHCRDESDESRCGEMTKCQMLLETTDVVPGAYIPQCEEDGSFKTTQCHGSTGYCYCAHPTDGTLYEETGKRPWEEGEEHDCDTYWQTAGREKVNCQTLVEIRDVAPGAYIPQCEEDGSYKTTQCYGSTGYCYCAHPIDGILYLETGIRLVEGRSIPHNCDTYWQTAGQEKTKCQTLVETTQPLDGAYIPQCEEDGSFKTTQCHGSTGYCYCAHPTDGTLYDETAKRPWEEGEEHDCDTYWQTAGEEKTKCQTLVETTEPLRGAYIPQCEEDGSFKTTQCHGSTGYCYCAHPTDGTLFRETGRRSWEGGMEHDCNTYWQTVGQEKTKCQTLVETTDVVPGAYIPQCEEDGSFKTTQCHGSTGYCYCAHPTDGTLYDETGKAQWEGGMEHDCNTYWQTVGQEKTKCQTLVETTDVVPGAYIPQCEEDGSFKTTQCRGSTGYCYCTHPTDGTLYDETGKAQWEGGMEHDCNTYWQTVGQEKTKCQTIVETTEPIPGAYIPQCEEDGSFKTTQCHGSSGYCYCAHPTDGTLYDETGKAQWEGGMEHAYDCNTYWQTVGQEKTKCQTLVETTEPIPGAYIPQCEEDGSFKTTQCHGSSGYCYCAHPTDGTLYDETGMAPWEGGMQHDCNTYWQTVGQEKTKCQTLVETTEPIPGAYIPQCEEDGSFKTTQCHGSTGYCYCAHPTDGTLFRETGRRSWEGGMEHDCNTYWQRTVVPLTPPPPIPPPTPPPMIPVVPGARPDSGIGCRDDQFRCRESGQCIDVIYVCDGDPDCRDYSDEAECEDSIMPRCEPNEFECANGKCAQKIWTCDGDNDCGDNSDESNCPTAPPGSQCRGDEFTCLSGDQCIPQSYQCDEEIDCRDRSDEIGCSAPSVQTPPADLVQVEEGSTVTLTCEAVGNPTPIISWRLNWGHVGQPPRVTQEYAGGRGTLTIRDVRKSDQGAYTCEAINNKGSIFAVPDAVLAIREPEGACSSPGTFNAAAVTTSECLQCFCFGVSQNCRSSDYYRFQLTVPENSGLTMVTSDRSQSVDRSYIRAVPARNQFLVEDMSSVPSGEYYWSLPTNFLGNIIASYGGKLRYTVYYSVGTGDFARFIDAEDIILIGGGAILTYRHYNEPVNEREETIEVELRESLWTSSALSASLSREDFMMILQSVEAILIKASYNSFMVTTSIQGIGMDTAVEENTGQSRAVMVEQCSCPAGYTGLSCERCETGYIRQNGGRFLGSCVPVGGSGACNCNGHSTDCDQLTGECRNCQHNTDGPNCEQCKAGYYGDPLSGFPDACQACPCPLSTPSNQFSPTCFLDSDGQPTCDACPPGYTGRRCERCSPGYVGNPTIPGDYCKRDNVVGPITPVVDRCDARGSMRPDPSDGRCHCRENVQGPECDVCKPNTFHLSDTNSGGCIRCFCMGVGQQCTSTSWGRFQVRAKFETASTQDFQLMNKDQTRIVDQGLTVNPVTRSLVYRQFQQLPQDVYYWLLPESFLGNKLTSYGGVLRYTLSYQPAPGAAPVVDFDAQLSGNSILLTFRHEQQAVANIPRPFIITFQEQYWRRPDGEPATREHMLMALANVDALMIRATYATAMMESSISDVSLDIAEDRATGQGPALHVEQCVCPPGYAGLSCEECAPGYGRNGEGLYLGMCVPGGDAGTGGTGETGGTGPGQDCSCNNHAYGCDASGVCQNCQHNTEGPNCDRCRPGFYGDPTRGNADDCLECPCPLSIPSNQFSPTCFLDIDRQPTCDACPPGYTGRRCERCDSGYTGNPSIPGDSCRPVQENNCQCNDAGSFSADCDANGQCNCKDGMTGLRCDQCAQGYFFLNPRNPDGCMECFCMGVTDQCNSSPYYRDQVEATFLQQGNFQNFALVNMAMTQRITTGFRVNPSSRDLQYQGFSQLGSDPYFWQLPAAFRGNKVTAYGGRLVYSVSHVPTPTGRPLVGLVDVELIGNEIMLMYRHNQQLTPRESRTFEVIFREEYWQRADGVPATREQILMALADVENILIRASYNSEMQQSSIRDVSMDIAVPQNTGQLLAVEVEECRCPPGYTGLSCQDCAPGFTRNGEGLYLGMCAPCDCNGHASICDPETGACQGCRDNTIGEYCDQCAPGFFGDPSSGRPDACRPCPCPLPSVNNQFSPTCFLDTDSRPTCDACPPGYSGRDCGECSPGYNGNPRVPGGRCTQVGVGPGPGPIGPGPGPGPVAPQQPSIQIYPQQATETAGRSAQFRCDVSGAPPFQISWGRSDGRPLPQRYRLSNENSVLTISNLESGDSGYFICRGSNLYGTAQSQAQLTVTAPTVPIRVIVDEPKTLQATQGQTVQFKCIAFSQVTYTLVWTKNDGSGLPAEATDFMGILTIPNVQQQHTGVYTCTGSNMYSIAQDSAQLYVQALSQSDVNPPEVKIEPRFQTVNIGDPVQFRCISSGFPPPQVEWTGGHRGVLNPASSFVDGVFSIPAAIRQDEAEYFCKARNSAGETSVRTVLYVRLQGAPEVTVRPEVMEVPEGERVVLECSARGNPAPTLSWNKYNDPLPVGVVESNGVLTIPQARLSDSGHYVCTGSNSVGTEQKRVELRISRLLQRPPTAAIETVGPGGQVSQPNLLTATLGQTVQLRCVVSGEPVPTITWGKHGGALAQNHQVLNDVLRIVRVSSADRGMYVCTVDNMAGVSSASIMLEVESRDLPAVQIFPTANMDLQIGQSTQLQCQATSGRPAPTIVWSRAGNEEFTDRIDVRDGILTIRDVTPAEQGAYVCTANNDIGSIQATANIRVQGYPRVTISPAGPVSVGLGDRLYLECVATGDPAPVVRWTRSGQPTTRARVEGGDTQNSAVLEIDRVSVEDSGVYTCESNNNIGISESSVQVIVSEARVGPDEVPVVTITPPFSTVVEGDPAEFKCTATGSPPPRLRWQKIRGAQPPRYQVQQGTLTIPSVRREDEGEYSCTAVNYAGEASLAARLVVQVIPMVSIDQETMTVSPGEEVRLRCEAEGTEPIMYEWTRVDGDMSTRATTSGGLLIIQQVTTEDMGQYRCLITNPAGIAEGFTNIIVTAEPTIKTISPKESMREAGSTAEFGCAAAGFPVPSIQWFKEGGTLPEQHVIFGNILRIPNLKPEDAGTYICAASNNLGSTEEKATLRVTGGVTVEPPAVEINLKTAVQMVRIGERVEFDCSASGQPRPLIEWTKIDGRLPDNAEVRDGVLTIPAVRPGDEGRYQCQATNQFGSENQEVTLSLEAAPTMTVKPEVRNVMLGSTAVFTCLASGSPPPEITWRKENGDLPDDHMIDNGVLTIPSITKEDAGAYICSARNDEGAAEFRAILNVGELIPYFTQTPLSYMTFPTLREAYLQFDIEVSFKPESTEGLILYNGQKNGGAGDFMSLGLSEGYVEFRFDVGSGAAVIRSKNALELGRFHTVVLKRNSRFGSLSVDGLPAVNGTSQGNFRGLDLIEPLHVGGVPDYAAISTASGLKSGFIGCLSRLEISAASVNLASDAINIVGVSDCPTCADKPCKNGGTCVEATTEYGFRCECPEGYSGRTCEGVGERCYPGACGPGGKCNNDPGPTGFTCSCPIGRTGVRCGTGIVIVEPAFSGNSFIAYQTMQNVQRQTRITMEFKLDSLTDGLLLFNGQRLSGSGDFISLAVKDGAVEFRFDSGSGPAIIRSSKNVSMDTWHTIKAERDLKDGSLSLDGLEATKGQSPGNTQGVNLRMPLHLGGMESFDDLPDRVGVSKGLFGCIASVQVNSISLDLVNAVLDSANIQDCGERTCDRAPCQNGATCIQMGDNYVCRCSPQFEGRHCETALNPCQVLTPCLNGGKCEQQGSDYRCMCPLGYKGKDCEEKVELADFTAAFDRDGYIEMPNKIMGRGFWSEPEYIEFHFRTTMGNGVIFWQGVEEGSTGRNMDFISIAVSDGYLVFSYELGSGEANIQSEERINDGEWHHVKTVRTGQNGELTIDEGRPIPGKSGGSLQSVNAKGSVYIGGMPDITKHTGDKYRTGMVGCVYNLRLQNRPPINLLLDNIGGSNVLPCPTQPPPLQELP</sequence>
<dbReference type="Pfam" id="PF00052">
    <property type="entry name" value="Laminin_B"/>
    <property type="match status" value="3"/>
</dbReference>
<evidence type="ECO:0000256" key="14">
    <source>
        <dbReference type="ARBA" id="ARBA00023180"/>
    </source>
</evidence>
<feature type="disulfide bond" evidence="19">
    <location>
        <begin position="590"/>
        <end position="608"/>
    </location>
</feature>
<dbReference type="PROSITE" id="PS51115">
    <property type="entry name" value="LAMININ_IVA"/>
    <property type="match status" value="3"/>
</dbReference>
<dbReference type="CDD" id="cd00191">
    <property type="entry name" value="TY"/>
    <property type="match status" value="9"/>
</dbReference>
<feature type="domain" description="Thyroglobulin type-1" evidence="30">
    <location>
        <begin position="1006"/>
        <end position="1072"/>
    </location>
</feature>
<feature type="compositionally biased region" description="Basic and acidic residues" evidence="22">
    <location>
        <begin position="238"/>
        <end position="270"/>
    </location>
</feature>
<dbReference type="PANTHER" id="PTHR45080">
    <property type="entry name" value="CONTACTIN 5"/>
    <property type="match status" value="1"/>
</dbReference>
<evidence type="ECO:0000256" key="20">
    <source>
        <dbReference type="PROSITE-ProRule" id="PRU00460"/>
    </source>
</evidence>
<name>A0A8J9W5H4_BRALA</name>
<evidence type="ECO:0000256" key="22">
    <source>
        <dbReference type="SAM" id="MobiDB-lite"/>
    </source>
</evidence>
<dbReference type="FunFam" id="2.10.25.10:FF:000188">
    <property type="entry name" value="Laminin subunit gamma 2"/>
    <property type="match status" value="1"/>
</dbReference>
<dbReference type="SMART" id="SM00180">
    <property type="entry name" value="EGF_Lam"/>
    <property type="match status" value="9"/>
</dbReference>
<dbReference type="InterPro" id="IPR001791">
    <property type="entry name" value="Laminin_G"/>
</dbReference>
<dbReference type="GO" id="GO:0005509">
    <property type="term" value="F:calcium ion binding"/>
    <property type="evidence" value="ECO:0007669"/>
    <property type="project" value="InterPro"/>
</dbReference>
<feature type="domain" description="EGF-like" evidence="26">
    <location>
        <begin position="4321"/>
        <end position="4357"/>
    </location>
</feature>
<feature type="region of interest" description="Disordered" evidence="22">
    <location>
        <begin position="120"/>
        <end position="147"/>
    </location>
</feature>
<dbReference type="PROSITE" id="PS50026">
    <property type="entry name" value="EGF_3"/>
    <property type="match status" value="4"/>
</dbReference>
<evidence type="ECO:0000256" key="18">
    <source>
        <dbReference type="PROSITE-ProRule" id="PRU00122"/>
    </source>
</evidence>
<dbReference type="PROSITE" id="PS00022">
    <property type="entry name" value="EGF_1"/>
    <property type="match status" value="4"/>
</dbReference>
<feature type="domain" description="Ig-like" evidence="28">
    <location>
        <begin position="2876"/>
        <end position="2964"/>
    </location>
</feature>
<keyword evidence="14" id="KW-0325">Glycoprotein</keyword>
<keyword evidence="13 17" id="KW-1015">Disulfide bond</keyword>
<dbReference type="PROSITE" id="PS50024">
    <property type="entry name" value="SEA"/>
    <property type="match status" value="1"/>
</dbReference>
<feature type="disulfide bond" evidence="19">
    <location>
        <begin position="1365"/>
        <end position="1380"/>
    </location>
</feature>
<dbReference type="Gene3D" id="2.60.40.10">
    <property type="entry name" value="Immunoglobulins"/>
    <property type="match status" value="13"/>
</dbReference>
<dbReference type="Pfam" id="PF00008">
    <property type="entry name" value="EGF"/>
    <property type="match status" value="3"/>
</dbReference>
<evidence type="ECO:0000256" key="4">
    <source>
        <dbReference type="ARBA" id="ARBA00022525"/>
    </source>
</evidence>
<feature type="domain" description="Laminin IV type A" evidence="29">
    <location>
        <begin position="2444"/>
        <end position="2622"/>
    </location>
</feature>
<feature type="disulfide bond" evidence="17">
    <location>
        <begin position="4090"/>
        <end position="4099"/>
    </location>
</feature>
<evidence type="ECO:0000256" key="11">
    <source>
        <dbReference type="ARBA" id="ARBA00023054"/>
    </source>
</evidence>
<feature type="region of interest" description="Disordered" evidence="22">
    <location>
        <begin position="175"/>
        <end position="208"/>
    </location>
</feature>
<feature type="domain" description="Ig-like" evidence="28">
    <location>
        <begin position="3802"/>
        <end position="3884"/>
    </location>
</feature>
<dbReference type="EMBL" id="OV696696">
    <property type="protein sequence ID" value="CAH1240506.1"/>
    <property type="molecule type" value="Genomic_DNA"/>
</dbReference>
<keyword evidence="4" id="KW-0964">Secreted</keyword>
<dbReference type="PROSITE" id="PS01248">
    <property type="entry name" value="EGF_LAM_1"/>
    <property type="match status" value="6"/>
</dbReference>
<dbReference type="FunFam" id="2.10.25.10:FF:000407">
    <property type="entry name" value="Laminin subunit alpha-3"/>
    <property type="match status" value="1"/>
</dbReference>
<dbReference type="FunFam" id="2.60.120.200:FF:000072">
    <property type="entry name" value="basement membrane-specific heparan sulfate proteoglycan core protein-like"/>
    <property type="match status" value="1"/>
</dbReference>
<dbReference type="FunFam" id="2.10.25.10:FF:000012">
    <property type="entry name" value="Delta-like protein"/>
    <property type="match status" value="1"/>
</dbReference>
<feature type="disulfide bond" evidence="17">
    <location>
        <begin position="4071"/>
        <end position="4088"/>
    </location>
</feature>
<evidence type="ECO:0000256" key="15">
    <source>
        <dbReference type="ARBA" id="ARBA00023292"/>
    </source>
</evidence>
<dbReference type="GO" id="GO:0007156">
    <property type="term" value="P:homophilic cell adhesion via plasma membrane adhesion molecules"/>
    <property type="evidence" value="ECO:0007669"/>
    <property type="project" value="TreeGrafter"/>
</dbReference>
<feature type="domain" description="Ig-like" evidence="28">
    <location>
        <begin position="3157"/>
        <end position="3249"/>
    </location>
</feature>
<feature type="domain" description="Ig-like" evidence="28">
    <location>
        <begin position="2787"/>
        <end position="2874"/>
    </location>
</feature>
<dbReference type="SMART" id="SM00179">
    <property type="entry name" value="EGF_CA"/>
    <property type="match status" value="3"/>
</dbReference>
<dbReference type="InterPro" id="IPR003598">
    <property type="entry name" value="Ig_sub2"/>
</dbReference>
<feature type="disulfide bond" evidence="21">
    <location>
        <begin position="729"/>
        <end position="736"/>
    </location>
</feature>
<keyword evidence="3" id="KW-1003">Cell membrane</keyword>
<feature type="domain" description="Ig-like" evidence="28">
    <location>
        <begin position="3256"/>
        <end position="3341"/>
    </location>
</feature>
<feature type="domain" description="Laminin G" evidence="25">
    <location>
        <begin position="3889"/>
        <end position="4066"/>
    </location>
</feature>
<feature type="compositionally biased region" description="Basic and acidic residues" evidence="22">
    <location>
        <begin position="175"/>
        <end position="184"/>
    </location>
</feature>
<accession>A0A8J9W5H4</accession>
<dbReference type="FunFam" id="2.10.25.10:FF:000454">
    <property type="entry name" value="Laminin subunit alpha 1"/>
    <property type="match status" value="2"/>
</dbReference>
<dbReference type="GO" id="GO:0002009">
    <property type="term" value="P:morphogenesis of an epithelium"/>
    <property type="evidence" value="ECO:0007669"/>
    <property type="project" value="UniProtKB-ARBA"/>
</dbReference>
<dbReference type="FunFam" id="2.10.25.10:FF:000065">
    <property type="entry name" value="Laminin subunit beta 1"/>
    <property type="match status" value="2"/>
</dbReference>
<feature type="region of interest" description="Disordered" evidence="22">
    <location>
        <begin position="38"/>
        <end position="64"/>
    </location>
</feature>
<keyword evidence="11" id="KW-0175">Coiled coil</keyword>
<dbReference type="InterPro" id="IPR013320">
    <property type="entry name" value="ConA-like_dom_sf"/>
</dbReference>
<organism evidence="31 32">
    <name type="scientific">Branchiostoma lanceolatum</name>
    <name type="common">Common lancelet</name>
    <name type="synonym">Amphioxus lanceolatum</name>
    <dbReference type="NCBI Taxonomy" id="7740"/>
    <lineage>
        <taxon>Eukaryota</taxon>
        <taxon>Metazoa</taxon>
        <taxon>Chordata</taxon>
        <taxon>Cephalochordata</taxon>
        <taxon>Leptocardii</taxon>
        <taxon>Amphioxiformes</taxon>
        <taxon>Branchiostomatidae</taxon>
        <taxon>Branchiostoma</taxon>
    </lineage>
</organism>
<feature type="disulfide bond" evidence="21">
    <location>
        <begin position="1271"/>
        <end position="1278"/>
    </location>
</feature>
<evidence type="ECO:0000259" key="29">
    <source>
        <dbReference type="PROSITE" id="PS51115"/>
    </source>
</evidence>
<dbReference type="SUPFAM" id="SSF57610">
    <property type="entry name" value="Thyroglobulin type-1 domain"/>
    <property type="match status" value="9"/>
</dbReference>
<dbReference type="GO" id="GO:0005604">
    <property type="term" value="C:basement membrane"/>
    <property type="evidence" value="ECO:0007669"/>
    <property type="project" value="UniProtKB-SubCell"/>
</dbReference>
<dbReference type="FunFam" id="2.10.25.10:FF:000090">
    <property type="entry name" value="laminin subunit alpha"/>
    <property type="match status" value="1"/>
</dbReference>
<evidence type="ECO:0000256" key="13">
    <source>
        <dbReference type="ARBA" id="ARBA00023157"/>
    </source>
</evidence>
<feature type="domain" description="Ig-like" evidence="28">
    <location>
        <begin position="1469"/>
        <end position="1560"/>
    </location>
</feature>
<keyword evidence="9" id="KW-0084">Basement membrane</keyword>
<feature type="domain" description="Laminin EGF-like" evidence="27">
    <location>
        <begin position="2656"/>
        <end position="2705"/>
    </location>
</feature>
<feature type="chain" id="PRO_5035454733" evidence="23">
    <location>
        <begin position="27"/>
        <end position="4595"/>
    </location>
</feature>
<feature type="domain" description="Ig-like" evidence="28">
    <location>
        <begin position="3446"/>
        <end position="3524"/>
    </location>
</feature>
<dbReference type="GO" id="GO:0005886">
    <property type="term" value="C:plasma membrane"/>
    <property type="evidence" value="ECO:0007669"/>
    <property type="project" value="UniProtKB-SubCell"/>
</dbReference>
<feature type="domain" description="Thyroglobulin type-1" evidence="30">
    <location>
        <begin position="697"/>
        <end position="764"/>
    </location>
</feature>
<evidence type="ECO:0000259" key="30">
    <source>
        <dbReference type="PROSITE" id="PS51162"/>
    </source>
</evidence>
<feature type="compositionally biased region" description="Pro residues" evidence="22">
    <location>
        <begin position="442"/>
        <end position="455"/>
    </location>
</feature>
<evidence type="ECO:0000313" key="31">
    <source>
        <dbReference type="EMBL" id="CAH1240506.1"/>
    </source>
</evidence>
<evidence type="ECO:0000259" key="24">
    <source>
        <dbReference type="PROSITE" id="PS50024"/>
    </source>
</evidence>
<dbReference type="InterPro" id="IPR050958">
    <property type="entry name" value="Cell_Adh-Cytoskel_Orgn"/>
</dbReference>
<keyword evidence="5" id="KW-0272">Extracellular matrix</keyword>
<feature type="disulfide bond" evidence="20">
    <location>
        <begin position="2367"/>
        <end position="2379"/>
    </location>
</feature>
<feature type="domain" description="Thyroglobulin type-1" evidence="30">
    <location>
        <begin position="1239"/>
        <end position="1305"/>
    </location>
</feature>
<dbReference type="GO" id="GO:0048732">
    <property type="term" value="P:gland development"/>
    <property type="evidence" value="ECO:0007669"/>
    <property type="project" value="UniProtKB-ARBA"/>
</dbReference>
<feature type="disulfide bond" evidence="19">
    <location>
        <begin position="1395"/>
        <end position="1413"/>
    </location>
</feature>
<dbReference type="InterPro" id="IPR036055">
    <property type="entry name" value="LDL_receptor-like_sf"/>
</dbReference>
<dbReference type="Pfam" id="PF24973">
    <property type="entry name" value="EGF_LMN_ATRN"/>
    <property type="match status" value="3"/>
</dbReference>
<feature type="domain" description="Laminin EGF-like" evidence="27">
    <location>
        <begin position="1830"/>
        <end position="1879"/>
    </location>
</feature>
<dbReference type="Pfam" id="PF00086">
    <property type="entry name" value="Thyroglobulin_1"/>
    <property type="match status" value="9"/>
</dbReference>
<feature type="domain" description="EGF-like" evidence="26">
    <location>
        <begin position="4102"/>
        <end position="4140"/>
    </location>
</feature>
<dbReference type="Pfam" id="PF02210">
    <property type="entry name" value="Laminin_G_2"/>
    <property type="match status" value="2"/>
</dbReference>
<dbReference type="FunFam" id="2.60.40.10:FF:000032">
    <property type="entry name" value="palladin isoform X1"/>
    <property type="match status" value="6"/>
</dbReference>
<feature type="signal peptide" evidence="23">
    <location>
        <begin position="1"/>
        <end position="26"/>
    </location>
</feature>
<dbReference type="Gene3D" id="2.60.120.200">
    <property type="match status" value="3"/>
</dbReference>
<feature type="compositionally biased region" description="Polar residues" evidence="22">
    <location>
        <begin position="377"/>
        <end position="389"/>
    </location>
</feature>
<evidence type="ECO:0000256" key="10">
    <source>
        <dbReference type="ARBA" id="ARBA00022889"/>
    </source>
</evidence>
<feature type="domain" description="Laminin EGF-like" evidence="27">
    <location>
        <begin position="2367"/>
        <end position="2416"/>
    </location>
</feature>
<dbReference type="Gene3D" id="2.10.25.10">
    <property type="entry name" value="Laminin"/>
    <property type="match status" value="10"/>
</dbReference>
<dbReference type="SUPFAM" id="SSF48726">
    <property type="entry name" value="Immunoglobulin"/>
    <property type="match status" value="13"/>
</dbReference>
<dbReference type="SUPFAM" id="SSF49899">
    <property type="entry name" value="Concanavalin A-like lectins/glucanases"/>
    <property type="match status" value="3"/>
</dbReference>
<dbReference type="SMART" id="SM00281">
    <property type="entry name" value="LamB"/>
    <property type="match status" value="3"/>
</dbReference>
<dbReference type="Pfam" id="PF00053">
    <property type="entry name" value="EGF_laminin"/>
    <property type="match status" value="8"/>
</dbReference>
<feature type="disulfide bond" evidence="18">
    <location>
        <begin position="4557"/>
        <end position="4584"/>
    </location>
</feature>
<evidence type="ECO:0000313" key="32">
    <source>
        <dbReference type="Proteomes" id="UP000838412"/>
    </source>
</evidence>
<keyword evidence="6 17" id="KW-0245">EGF-like domain</keyword>
<feature type="disulfide bond" evidence="20">
    <location>
        <begin position="2273"/>
        <end position="2282"/>
    </location>
</feature>
<evidence type="ECO:0000259" key="25">
    <source>
        <dbReference type="PROSITE" id="PS50025"/>
    </source>
</evidence>
<dbReference type="InterPro" id="IPR002049">
    <property type="entry name" value="LE_dom"/>
</dbReference>
<dbReference type="InterPro" id="IPR009030">
    <property type="entry name" value="Growth_fac_rcpt_cys_sf"/>
</dbReference>
<evidence type="ECO:0000256" key="19">
    <source>
        <dbReference type="PROSITE-ProRule" id="PRU00124"/>
    </source>
</evidence>
<dbReference type="PROSITE" id="PS01209">
    <property type="entry name" value="LDLRA_1"/>
    <property type="match status" value="4"/>
</dbReference>
<keyword evidence="8" id="KW-0677">Repeat</keyword>
<dbReference type="PANTHER" id="PTHR45080:SF8">
    <property type="entry name" value="IG-LIKE DOMAIN-CONTAINING PROTEIN"/>
    <property type="match status" value="1"/>
</dbReference>
<dbReference type="GO" id="GO:0008046">
    <property type="term" value="F:axon guidance receptor activity"/>
    <property type="evidence" value="ECO:0007669"/>
    <property type="project" value="TreeGrafter"/>
</dbReference>
<feature type="disulfide bond" evidence="21">
    <location>
        <begin position="807"/>
        <end position="814"/>
    </location>
</feature>
<feature type="disulfide bond" evidence="17">
    <location>
        <begin position="4386"/>
        <end position="4395"/>
    </location>
</feature>
<feature type="compositionally biased region" description="Acidic residues" evidence="22">
    <location>
        <begin position="415"/>
        <end position="429"/>
    </location>
</feature>
<dbReference type="Gene3D" id="4.10.800.10">
    <property type="entry name" value="Thyroglobulin type-1"/>
    <property type="match status" value="9"/>
</dbReference>
<dbReference type="FunFam" id="2.10.25.10:FF:000298">
    <property type="entry name" value="basement membrane-specific heparan sulfate proteoglycan core protein"/>
    <property type="match status" value="1"/>
</dbReference>
<dbReference type="PROSITE" id="PS51162">
    <property type="entry name" value="THYROGLOBULIN_1_2"/>
    <property type="match status" value="9"/>
</dbReference>
<dbReference type="Pfam" id="PF00057">
    <property type="entry name" value="Ldl_recept_a"/>
    <property type="match status" value="4"/>
</dbReference>
<proteinExistence type="predicted"/>
<dbReference type="InterPro" id="IPR056863">
    <property type="entry name" value="LMN_ATRN_NET-like_EGF"/>
</dbReference>
<feature type="domain" description="Laminin EGF-like" evidence="27">
    <location>
        <begin position="1880"/>
        <end position="1937"/>
    </location>
</feature>
<feature type="compositionally biased region" description="Acidic residues" evidence="22">
    <location>
        <begin position="355"/>
        <end position="375"/>
    </location>
</feature>
<keyword evidence="10" id="KW-0130">Cell adhesion</keyword>
<feature type="disulfide bond" evidence="19">
    <location>
        <begin position="583"/>
        <end position="595"/>
    </location>
</feature>
<feature type="domain" description="Ig-like" evidence="28">
    <location>
        <begin position="3713"/>
        <end position="3797"/>
    </location>
</feature>
<dbReference type="SMART" id="SM00406">
    <property type="entry name" value="IGv"/>
    <property type="match status" value="5"/>
</dbReference>
<dbReference type="FunFam" id="2.60.120.200:FF:000224">
    <property type="entry name" value="SP2353, isoform A"/>
    <property type="match status" value="1"/>
</dbReference>
<feature type="disulfide bond" evidence="21">
    <location>
        <begin position="1194"/>
        <end position="1201"/>
    </location>
</feature>
<comment type="caution">
    <text evidence="17">Lacks conserved residue(s) required for the propagation of feature annotation.</text>
</comment>
<evidence type="ECO:0000256" key="23">
    <source>
        <dbReference type="SAM" id="SignalP"/>
    </source>
</evidence>
<dbReference type="InterPro" id="IPR000082">
    <property type="entry name" value="SEA_dom"/>
</dbReference>
<dbReference type="InterPro" id="IPR013783">
    <property type="entry name" value="Ig-like_fold"/>
</dbReference>
<feature type="domain" description="Laminin IV type A" evidence="29">
    <location>
        <begin position="2024"/>
        <end position="2201"/>
    </location>
</feature>